<keyword evidence="2" id="KW-1185">Reference proteome</keyword>
<evidence type="ECO:0000313" key="2">
    <source>
        <dbReference type="Proteomes" id="UP001063698"/>
    </source>
</evidence>
<proteinExistence type="predicted"/>
<protein>
    <submittedName>
        <fullName evidence="1">Uncharacterized protein</fullName>
    </submittedName>
</protein>
<dbReference type="InterPro" id="IPR011047">
    <property type="entry name" value="Quinoprotein_ADH-like_sf"/>
</dbReference>
<sequence length="519" mass="58626">MNDEEVIVRCSYIRAPWSRPIVPFTGRFVGGDAEDLGNGYLKLLKLKGIIRLAGKVGDKGKVGNIKFIFQETDVNVIGIKNGIAIVHLVGKGKYKGSIYGYPVEGNSENDELIGVPPIRGRKAKLTIGGLLVLKELPKPSELNEYDIPLPYTVLEIREDCKKLLAFEDLDFVTFKGKLEKLKKGLNEICSRGVVYYKGFVEEPKRCTYLRKGFFISSPIIRFEHKGRYLVLNSSLKSFIVNNGKVDILKDVDVYCKGNETEVMVKDNKALIYHKGVKIQRELPERPTSCEVLNEDVLFAFPSKRVDLPVKVLDSGTNAFIPLFPLVTVVTPIDWEEPWGSSSNAYLMTLTGKKVELEPGSFKLLKINDLIVAYNLYGSIYVFNKDLEMVWSREANAVRSVAVLDDVLAIWTQRPPRLRLFHLRGGRFKEVKKLSFSINHAALCPDLISKLIYAIDEKGKMLALNKEGEVVLESTVTPSWTCMSFDKTLFTASSEGMIKWERLSSVEDWEKLHEVLFSHF</sequence>
<gene>
    <name evidence="1" type="ORF">IPA_09370</name>
</gene>
<dbReference type="EMBL" id="CP006868">
    <property type="protein sequence ID" value="UXD22896.1"/>
    <property type="molecule type" value="Genomic_DNA"/>
</dbReference>
<dbReference type="Gene3D" id="2.130.10.10">
    <property type="entry name" value="YVTN repeat-like/Quinoprotein amine dehydrogenase"/>
    <property type="match status" value="1"/>
</dbReference>
<accession>A0A977KC54</accession>
<dbReference type="InterPro" id="IPR015943">
    <property type="entry name" value="WD40/YVTN_repeat-like_dom_sf"/>
</dbReference>
<dbReference type="AlphaFoldDB" id="A0A977KC54"/>
<organism evidence="1 2">
    <name type="scientific">Ignicoccus pacificus DSM 13166</name>
    <dbReference type="NCBI Taxonomy" id="940294"/>
    <lineage>
        <taxon>Archaea</taxon>
        <taxon>Thermoproteota</taxon>
        <taxon>Thermoprotei</taxon>
        <taxon>Desulfurococcales</taxon>
        <taxon>Desulfurococcaceae</taxon>
        <taxon>Ignicoccus</taxon>
    </lineage>
</organism>
<dbReference type="SUPFAM" id="SSF50998">
    <property type="entry name" value="Quinoprotein alcohol dehydrogenase-like"/>
    <property type="match status" value="1"/>
</dbReference>
<dbReference type="KEGG" id="ipc:IPA_09370"/>
<evidence type="ECO:0000313" key="1">
    <source>
        <dbReference type="EMBL" id="UXD22896.1"/>
    </source>
</evidence>
<reference evidence="1" key="1">
    <citation type="submission" date="2013-11" db="EMBL/GenBank/DDBJ databases">
        <title>Comparative genomics of Ignicoccus.</title>
        <authorList>
            <person name="Podar M."/>
        </authorList>
    </citation>
    <scope>NUCLEOTIDE SEQUENCE</scope>
    <source>
        <strain evidence="1">DSM 13166</strain>
    </source>
</reference>
<name>A0A977KC54_9CREN</name>
<dbReference type="Proteomes" id="UP001063698">
    <property type="component" value="Chromosome"/>
</dbReference>